<feature type="transmembrane region" description="Helical" evidence="1">
    <location>
        <begin position="12"/>
        <end position="42"/>
    </location>
</feature>
<accession>A0A6S4P7X0</accession>
<evidence type="ECO:0000313" key="2">
    <source>
        <dbReference type="EMBL" id="BAQ94461.1"/>
    </source>
</evidence>
<dbReference type="Proteomes" id="UP000504725">
    <property type="component" value="Segment"/>
</dbReference>
<evidence type="ECO:0000313" key="3">
    <source>
        <dbReference type="Proteomes" id="UP000504725"/>
    </source>
</evidence>
<organism evidence="2 3">
    <name type="scientific">uncultured phage_MedDCM-OCT-S38-C3</name>
    <dbReference type="NCBI Taxonomy" id="2740803"/>
    <lineage>
        <taxon>Viruses</taxon>
        <taxon>Duplodnaviria</taxon>
        <taxon>Heunggongvirae</taxon>
        <taxon>Uroviricota</taxon>
        <taxon>Caudoviricetes</taxon>
        <taxon>Autographivirales</taxon>
        <taxon>Stopalavirus</taxon>
        <taxon>Stopalavirus S38C3</taxon>
    </lineage>
</organism>
<dbReference type="EMBL" id="AP013548">
    <property type="protein sequence ID" value="BAQ94461.1"/>
    <property type="molecule type" value="Genomic_DNA"/>
</dbReference>
<dbReference type="GeneID" id="55412210"/>
<sequence>MIFQFQQLAMAVAFIAAFYMALWSWPLWLGLLIAVVFAAQFLGDPVDRKR</sequence>
<keyword evidence="3" id="KW-1185">Reference proteome</keyword>
<protein>
    <submittedName>
        <fullName evidence="2">Uncharacterized protein</fullName>
    </submittedName>
</protein>
<dbReference type="KEGG" id="vg:55412210"/>
<evidence type="ECO:0000256" key="1">
    <source>
        <dbReference type="SAM" id="Phobius"/>
    </source>
</evidence>
<keyword evidence="1" id="KW-0812">Transmembrane</keyword>
<keyword evidence="1" id="KW-0472">Membrane</keyword>
<dbReference type="RefSeq" id="YP_009777958.1">
    <property type="nucleotide sequence ID" value="NC_047707.1"/>
</dbReference>
<name>A0A6S4P7X0_9CAUD</name>
<proteinExistence type="predicted"/>
<reference evidence="2 3" key="1">
    <citation type="journal article" date="2013" name="PLoS Genet.">
        <title>Expanding the Marine Virosphere Using Metagenomics.</title>
        <authorList>
            <person name="Mizuno C.M."/>
            <person name="Rodriguez-Valera F."/>
            <person name="Kimes N.E."/>
            <person name="Ghai R."/>
        </authorList>
    </citation>
    <scope>NUCLEOTIDE SEQUENCE [LARGE SCALE GENOMIC DNA]</scope>
    <source>
        <strain evidence="2">UvMED-CGR-U-MedDCM-OCT-S38-C3</strain>
    </source>
</reference>
<keyword evidence="1" id="KW-1133">Transmembrane helix</keyword>